<evidence type="ECO:0000313" key="3">
    <source>
        <dbReference type="EMBL" id="EPE33341.1"/>
    </source>
</evidence>
<dbReference type="Pfam" id="PF24809">
    <property type="entry name" value="DUF7708"/>
    <property type="match status" value="1"/>
</dbReference>
<name>S3DMP0_GLAL2</name>
<proteinExistence type="predicted"/>
<accession>S3DMP0</accession>
<dbReference type="AlphaFoldDB" id="S3DMP0"/>
<dbReference type="Proteomes" id="UP000016922">
    <property type="component" value="Unassembled WGS sequence"/>
</dbReference>
<dbReference type="KEGG" id="glz:GLAREA_06353"/>
<dbReference type="OMA" id="QNSGIAC"/>
<reference evidence="3 4" key="1">
    <citation type="journal article" date="2013" name="BMC Genomics">
        <title>Genomics-driven discovery of the pneumocandin biosynthetic gene cluster in the fungus Glarea lozoyensis.</title>
        <authorList>
            <person name="Chen L."/>
            <person name="Yue Q."/>
            <person name="Zhang X."/>
            <person name="Xiang M."/>
            <person name="Wang C."/>
            <person name="Li S."/>
            <person name="Che Y."/>
            <person name="Ortiz-Lopez F.J."/>
            <person name="Bills G.F."/>
            <person name="Liu X."/>
            <person name="An Z."/>
        </authorList>
    </citation>
    <scope>NUCLEOTIDE SEQUENCE [LARGE SCALE GENOMIC DNA]</scope>
    <source>
        <strain evidence="4">ATCC 20868 / MF5171</strain>
    </source>
</reference>
<dbReference type="RefSeq" id="XP_008079958.1">
    <property type="nucleotide sequence ID" value="XM_008081767.1"/>
</dbReference>
<feature type="coiled-coil region" evidence="1">
    <location>
        <begin position="303"/>
        <end position="337"/>
    </location>
</feature>
<gene>
    <name evidence="3" type="ORF">GLAREA_06353</name>
</gene>
<evidence type="ECO:0000256" key="1">
    <source>
        <dbReference type="SAM" id="Coils"/>
    </source>
</evidence>
<dbReference type="EMBL" id="KE145358">
    <property type="protein sequence ID" value="EPE33341.1"/>
    <property type="molecule type" value="Genomic_DNA"/>
</dbReference>
<dbReference type="GeneID" id="19465407"/>
<organism evidence="3 4">
    <name type="scientific">Glarea lozoyensis (strain ATCC 20868 / MF5171)</name>
    <dbReference type="NCBI Taxonomy" id="1116229"/>
    <lineage>
        <taxon>Eukaryota</taxon>
        <taxon>Fungi</taxon>
        <taxon>Dikarya</taxon>
        <taxon>Ascomycota</taxon>
        <taxon>Pezizomycotina</taxon>
        <taxon>Leotiomycetes</taxon>
        <taxon>Helotiales</taxon>
        <taxon>Helotiaceae</taxon>
        <taxon>Glarea</taxon>
    </lineage>
</organism>
<dbReference type="eggNOG" id="ENOG502SQ81">
    <property type="taxonomic scope" value="Eukaryota"/>
</dbReference>
<feature type="domain" description="DUF7708" evidence="2">
    <location>
        <begin position="136"/>
        <end position="278"/>
    </location>
</feature>
<dbReference type="HOGENOM" id="CLU_027363_1_0_1"/>
<sequence>MSVAPEAGQLVRSFSLEVENQLRPEVPVNDLRRVFVRNERRLQKEEEEREDWRSYYEPWKPVDADTNPTTIVLREKAVLLSHAWKVFRITLPKNEQEALEGTVPSVQGLIGMVESTSKRWQDKRMTSKSGKFMKHFTGFCGTLDSHSYMLEVLPGGNEYVSLFTGVLKTVVNASANHEKIASSFGEALLRISVHIEACEREVRLHRTKSMQEKIVKLYAHVFLYLEDTMEWYQKRSRTHFREAFRQNFNDKFESTIVNIQNLSLDVLREANVSSMAETRQIRLTAEETLDELKFGQMDARLSLDSVARKLAEMEYQNKQLRLELRREAEERQQLELNKTMRLEEFRNSLVSQIGTGMRHELERVAQNMVNDGIWDVRGQTRRTVNFINSSASHTMAAQTYQRQDVILGSNHLLNFFSEGSLEKPYSPPYNVLNLDQNASSRLKEWTTDSKINLLAVAGRRPHGHEPPPMAMLASMCIEYAVAAKLPVISYFCCLPQNDDLREGNTKEVQGLLSLIYAMIRQLINQLPAQFSSELNLSSQRFADLQGSLASWGVAISLLKDLVDIVPRPLFCIIDGLQLLDDWSTETLLEEFIAVLKEGSSSGGDTEGLKILLTTTGRSRALVKCLEARNLVLADRDGAADGSARRAGNRRFLF</sequence>
<evidence type="ECO:0000313" key="4">
    <source>
        <dbReference type="Proteomes" id="UP000016922"/>
    </source>
</evidence>
<evidence type="ECO:0000259" key="2">
    <source>
        <dbReference type="Pfam" id="PF24809"/>
    </source>
</evidence>
<dbReference type="InterPro" id="IPR056125">
    <property type="entry name" value="DUF7708"/>
</dbReference>
<keyword evidence="4" id="KW-1185">Reference proteome</keyword>
<protein>
    <recommendedName>
        <fullName evidence="2">DUF7708 domain-containing protein</fullName>
    </recommendedName>
</protein>
<keyword evidence="1" id="KW-0175">Coiled coil</keyword>
<dbReference type="OrthoDB" id="4840035at2759"/>